<gene>
    <name evidence="5" type="ORF">A3783_07575</name>
</gene>
<dbReference type="PROSITE" id="PS00893">
    <property type="entry name" value="NUDIX_BOX"/>
    <property type="match status" value="1"/>
</dbReference>
<sequence>MDINFRVENQRFNHRAAAVIIKDGHLLIHRNVRDDFWALPGGRIRLMEPGEAAVIREIKEELGLAAEVSRFLSVHENFFTYDEVSFHEVGFYYEVTVLDEMTVTSEEFFGVEGQELVYRFIPLEELSTVTLYPVQLQTMLEAGKWDRLFRDNEKTS</sequence>
<name>A0ABX2VC36_9BACL</name>
<dbReference type="CDD" id="cd04688">
    <property type="entry name" value="NUDIX_Hydrolase"/>
    <property type="match status" value="1"/>
</dbReference>
<dbReference type="PANTHER" id="PTHR43046:SF14">
    <property type="entry name" value="MUTT_NUDIX FAMILY PROTEIN"/>
    <property type="match status" value="1"/>
</dbReference>
<dbReference type="GO" id="GO:0016787">
    <property type="term" value="F:hydrolase activity"/>
    <property type="evidence" value="ECO:0007669"/>
    <property type="project" value="UniProtKB-KW"/>
</dbReference>
<dbReference type="InterPro" id="IPR020476">
    <property type="entry name" value="Nudix_hydrolase"/>
</dbReference>
<dbReference type="EMBL" id="LVVL01000001">
    <property type="protein sequence ID" value="OAN15784.1"/>
    <property type="molecule type" value="Genomic_DNA"/>
</dbReference>
<evidence type="ECO:0000259" key="4">
    <source>
        <dbReference type="PROSITE" id="PS51462"/>
    </source>
</evidence>
<evidence type="ECO:0000313" key="5">
    <source>
        <dbReference type="EMBL" id="OAN15784.1"/>
    </source>
</evidence>
<dbReference type="RefSeq" id="WP_028106575.1">
    <property type="nucleotide sequence ID" value="NZ_LVVL01000001.1"/>
</dbReference>
<dbReference type="InterPro" id="IPR015797">
    <property type="entry name" value="NUDIX_hydrolase-like_dom_sf"/>
</dbReference>
<dbReference type="InterPro" id="IPR020084">
    <property type="entry name" value="NUDIX_hydrolase_CS"/>
</dbReference>
<evidence type="ECO:0000256" key="2">
    <source>
        <dbReference type="ARBA" id="ARBA00022801"/>
    </source>
</evidence>
<comment type="similarity">
    <text evidence="3">Belongs to the Nudix hydrolase family.</text>
</comment>
<feature type="domain" description="Nudix hydrolase" evidence="4">
    <location>
        <begin position="11"/>
        <end position="153"/>
    </location>
</feature>
<proteinExistence type="inferred from homology"/>
<organism evidence="5 6">
    <name type="scientific">Exiguobacterium undae</name>
    <dbReference type="NCBI Taxonomy" id="169177"/>
    <lineage>
        <taxon>Bacteria</taxon>
        <taxon>Bacillati</taxon>
        <taxon>Bacillota</taxon>
        <taxon>Bacilli</taxon>
        <taxon>Bacillales</taxon>
        <taxon>Bacillales Family XII. Incertae Sedis</taxon>
        <taxon>Exiguobacterium</taxon>
    </lineage>
</organism>
<accession>A0ABX2VC36</accession>
<comment type="cofactor">
    <cofactor evidence="1">
        <name>Mg(2+)</name>
        <dbReference type="ChEBI" id="CHEBI:18420"/>
    </cofactor>
</comment>
<dbReference type="PANTHER" id="PTHR43046">
    <property type="entry name" value="GDP-MANNOSE MANNOSYL HYDROLASE"/>
    <property type="match status" value="1"/>
</dbReference>
<evidence type="ECO:0000256" key="3">
    <source>
        <dbReference type="RuleBase" id="RU003476"/>
    </source>
</evidence>
<dbReference type="InterPro" id="IPR000086">
    <property type="entry name" value="NUDIX_hydrolase_dom"/>
</dbReference>
<evidence type="ECO:0000256" key="1">
    <source>
        <dbReference type="ARBA" id="ARBA00001946"/>
    </source>
</evidence>
<reference evidence="5 6" key="1">
    <citation type="submission" date="2016-03" db="EMBL/GenBank/DDBJ databases">
        <authorList>
            <person name="Cho S.-Y."/>
            <person name="Lim S."/>
            <person name="Kim H."/>
            <person name="Soh E.H."/>
            <person name="Moon J.S."/>
        </authorList>
    </citation>
    <scope>NUCLEOTIDE SEQUENCE [LARGE SCALE GENOMIC DNA]</scope>
    <source>
        <strain evidence="5 6">KCTC 3810</strain>
    </source>
</reference>
<protein>
    <submittedName>
        <fullName evidence="5">NUDIX hydrolase</fullName>
    </submittedName>
</protein>
<comment type="caution">
    <text evidence="5">The sequence shown here is derived from an EMBL/GenBank/DDBJ whole genome shotgun (WGS) entry which is preliminary data.</text>
</comment>
<evidence type="ECO:0000313" key="6">
    <source>
        <dbReference type="Proteomes" id="UP000078447"/>
    </source>
</evidence>
<dbReference type="Gene3D" id="3.90.79.10">
    <property type="entry name" value="Nucleoside Triphosphate Pyrophosphohydrolase"/>
    <property type="match status" value="1"/>
</dbReference>
<dbReference type="Proteomes" id="UP000078447">
    <property type="component" value="Unassembled WGS sequence"/>
</dbReference>
<dbReference type="Pfam" id="PF00293">
    <property type="entry name" value="NUDIX"/>
    <property type="match status" value="1"/>
</dbReference>
<dbReference type="PRINTS" id="PR00502">
    <property type="entry name" value="NUDIXFAMILY"/>
</dbReference>
<dbReference type="PROSITE" id="PS51462">
    <property type="entry name" value="NUDIX"/>
    <property type="match status" value="1"/>
</dbReference>
<keyword evidence="6" id="KW-1185">Reference proteome</keyword>
<dbReference type="SUPFAM" id="SSF55811">
    <property type="entry name" value="Nudix"/>
    <property type="match status" value="1"/>
</dbReference>
<keyword evidence="2 3" id="KW-0378">Hydrolase</keyword>